<reference evidence="1" key="1">
    <citation type="journal article" date="2022" name="bioRxiv">
        <title>Sequencing and chromosome-scale assembly of the giantPleurodeles waltlgenome.</title>
        <authorList>
            <person name="Brown T."/>
            <person name="Elewa A."/>
            <person name="Iarovenko S."/>
            <person name="Subramanian E."/>
            <person name="Araus A.J."/>
            <person name="Petzold A."/>
            <person name="Susuki M."/>
            <person name="Suzuki K.-i.T."/>
            <person name="Hayashi T."/>
            <person name="Toyoda A."/>
            <person name="Oliveira C."/>
            <person name="Osipova E."/>
            <person name="Leigh N.D."/>
            <person name="Simon A."/>
            <person name="Yun M.H."/>
        </authorList>
    </citation>
    <scope>NUCLEOTIDE SEQUENCE</scope>
    <source>
        <strain evidence="1">20211129_DDA</strain>
        <tissue evidence="1">Liver</tissue>
    </source>
</reference>
<comment type="caution">
    <text evidence="1">The sequence shown here is derived from an EMBL/GenBank/DDBJ whole genome shotgun (WGS) entry which is preliminary data.</text>
</comment>
<organism evidence="1 2">
    <name type="scientific">Pleurodeles waltl</name>
    <name type="common">Iberian ribbed newt</name>
    <dbReference type="NCBI Taxonomy" id="8319"/>
    <lineage>
        <taxon>Eukaryota</taxon>
        <taxon>Metazoa</taxon>
        <taxon>Chordata</taxon>
        <taxon>Craniata</taxon>
        <taxon>Vertebrata</taxon>
        <taxon>Euteleostomi</taxon>
        <taxon>Amphibia</taxon>
        <taxon>Batrachia</taxon>
        <taxon>Caudata</taxon>
        <taxon>Salamandroidea</taxon>
        <taxon>Salamandridae</taxon>
        <taxon>Pleurodelinae</taxon>
        <taxon>Pleurodeles</taxon>
    </lineage>
</organism>
<sequence length="127" mass="15031">MAILPRILYLFQALPLEPPPRTIATRFIWEGKAARLSQQVLYRPKREGGLAVPCLLRYFQAAQLRFLLEWSRPSSEKHWCFMDQAVAGSHLWKEPWLKRWHRAQGLYVSPVTEVSMRVWDRVADRWA</sequence>
<gene>
    <name evidence="1" type="ORF">NDU88_005946</name>
</gene>
<dbReference type="AlphaFoldDB" id="A0AAV7TC19"/>
<evidence type="ECO:0000313" key="1">
    <source>
        <dbReference type="EMBL" id="KAJ1174123.1"/>
    </source>
</evidence>
<dbReference type="PANTHER" id="PTHR31635:SF196">
    <property type="entry name" value="REVERSE TRANSCRIPTASE DOMAIN-CONTAINING PROTEIN-RELATED"/>
    <property type="match status" value="1"/>
</dbReference>
<evidence type="ECO:0000313" key="2">
    <source>
        <dbReference type="Proteomes" id="UP001066276"/>
    </source>
</evidence>
<protein>
    <submittedName>
        <fullName evidence="1">Uncharacterized protein</fullName>
    </submittedName>
</protein>
<accession>A0AAV7TC19</accession>
<proteinExistence type="predicted"/>
<dbReference type="EMBL" id="JANPWB010000007">
    <property type="protein sequence ID" value="KAJ1174123.1"/>
    <property type="molecule type" value="Genomic_DNA"/>
</dbReference>
<dbReference type="PANTHER" id="PTHR31635">
    <property type="entry name" value="REVERSE TRANSCRIPTASE DOMAIN-CONTAINING PROTEIN-RELATED"/>
    <property type="match status" value="1"/>
</dbReference>
<dbReference type="Proteomes" id="UP001066276">
    <property type="component" value="Chromosome 4_1"/>
</dbReference>
<name>A0AAV7TC19_PLEWA</name>
<keyword evidence="2" id="KW-1185">Reference proteome</keyword>